<protein>
    <recommendedName>
        <fullName evidence="2">Reverse transcriptase domain-containing protein</fullName>
    </recommendedName>
</protein>
<evidence type="ECO:0000313" key="3">
    <source>
        <dbReference type="EnsemblPlants" id="cds.evm.model.04.1359"/>
    </source>
</evidence>
<evidence type="ECO:0000256" key="1">
    <source>
        <dbReference type="SAM" id="MobiDB-lite"/>
    </source>
</evidence>
<dbReference type="Pfam" id="PF13966">
    <property type="entry name" value="zf-RVT"/>
    <property type="match status" value="1"/>
</dbReference>
<name>A0A803PCR1_CANSA</name>
<dbReference type="EnsemblPlants" id="evm.model.04.1359">
    <property type="protein sequence ID" value="cds.evm.model.04.1359"/>
    <property type="gene ID" value="evm.TU.04.1359"/>
</dbReference>
<dbReference type="Pfam" id="PF03372">
    <property type="entry name" value="Exo_endo_phos"/>
    <property type="match status" value="1"/>
</dbReference>
<sequence length="1312" mass="149087">MLKAVLNSINGATGYDHGNHNATPAPRRRGRPRTKSPLVDQASSSKKRRGRPTKNKQHLGATPKAFKWQKTTRNGKEKFTTIKHQWEECGFSIWGYGDLPGKVSTVAMKILAWNCRGLGSTTTVRQLAALIHFHQPEMVLLSEVRLTMEKFKRITNRLHFQGAHYIPPIGQSGGLGLCWVKGVACTIISSNKFIIVGEITSDPPGLPWLLFGVYGPPRYQDKEAFWLSLGDATLTMDVPILVIGDLNGTLKDLECLNYANAGNSSRYAFDLRRMVNRVGLVDLGYQGPGFTWAKGYSRNMHSGRNCIKRARLDRGLATTDWRIQFPNAIVEHLSATVSDHRPILLDTIGGVRCCSRLFKYENMWARDKRCFWVVKEAWAKRLHHNPQVNFHRKVKQTGQKLSYWNKTQFKNVQNQVSLKRLPLQEVENQNQEDLMAIDMAKHELNEALLREEIHWKQKSRDCCDLSTIPSAEEIAIALNEMGKDKAPGPDGLPPSFYSHHWDVVKEDLIEMVTYFFNHGSLPHFINDTSFVLIPKKDGPAYTKDYRPIALCNVSYKLISKILANRMRFLLPRIVSPNQTALVKGRSITENTMIAREIVHSMKKKRGTRGFMMIKIDMEKAYDKLDWNFIIQVLSSLGFPPLFLTCIKACITVKEIKLLLNGSVMGKFRPSCGLRQGDPLSPTLFIIGAETLSRLFFEMENKNRLKGFKMGRQGDSVTHLMFADDIILFGQATLKEAKAFMDCLNEYCSWSGQSINLMKSSVTFTRGVPRSRMLAISQFLEMKRMKSDATYLGIPLFRSSKRTKDTEFIAEKVLQRVQGWKTKLLSSAGKSCLIKSVGSAISNYVVASDVIPLSSARKIDKVLRDFWWGDQPGRRVMHTIACDVLCRPKTCGGLGFRSTQSINVAFLMKWAWKALTDSNSLWSRVVNDKYILNREFMDLQASAADSTLWKAILSSRCLLSKGLCRRIGDGKTTSIWFHPWVPNGVLQPQPRLNATDGISLVENFIHHNHWNEALIRRWFDHDDAKRILNITLPSIPSPDSWLWLPEHNGKFSIKSAYRVVKNVVANDTNDAKWRIIWGANIHSRLKMLWWKILSNNLLTRSKLSSMFSIGDTKCPMCTLMDSNRPSGLTYNAFLEGVAIIFEKIWKERNNRIHHATETPMFVVLFHTNRRLMEMLNIHSRDHYEPMHCSPTVGHFATPISQLGIPWEVAALVWGAESAHRTTITNVVFLSDLVEAVNSVCCKTVQGRPTLLHHNIQDLVRIFQDTANQLGLWEVSWIPRRNNGVAHTVAKWALDTNQFGFIDLSNFDSSLLSS</sequence>
<dbReference type="GO" id="GO:0004523">
    <property type="term" value="F:RNA-DNA hybrid ribonuclease activity"/>
    <property type="evidence" value="ECO:0007669"/>
    <property type="project" value="InterPro"/>
</dbReference>
<dbReference type="Pfam" id="PF00078">
    <property type="entry name" value="RVT_1"/>
    <property type="match status" value="1"/>
</dbReference>
<proteinExistence type="predicted"/>
<dbReference type="InterPro" id="IPR002156">
    <property type="entry name" value="RNaseH_domain"/>
</dbReference>
<organism evidence="3 4">
    <name type="scientific">Cannabis sativa</name>
    <name type="common">Hemp</name>
    <name type="synonym">Marijuana</name>
    <dbReference type="NCBI Taxonomy" id="3483"/>
    <lineage>
        <taxon>Eukaryota</taxon>
        <taxon>Viridiplantae</taxon>
        <taxon>Streptophyta</taxon>
        <taxon>Embryophyta</taxon>
        <taxon>Tracheophyta</taxon>
        <taxon>Spermatophyta</taxon>
        <taxon>Magnoliopsida</taxon>
        <taxon>eudicotyledons</taxon>
        <taxon>Gunneridae</taxon>
        <taxon>Pentapetalae</taxon>
        <taxon>rosids</taxon>
        <taxon>fabids</taxon>
        <taxon>Rosales</taxon>
        <taxon>Cannabaceae</taxon>
        <taxon>Cannabis</taxon>
    </lineage>
</organism>
<accession>A0A803PCR1</accession>
<dbReference type="PANTHER" id="PTHR19446">
    <property type="entry name" value="REVERSE TRANSCRIPTASES"/>
    <property type="match status" value="1"/>
</dbReference>
<feature type="compositionally biased region" description="Basic residues" evidence="1">
    <location>
        <begin position="45"/>
        <end position="57"/>
    </location>
</feature>
<feature type="domain" description="Reverse transcriptase" evidence="2">
    <location>
        <begin position="514"/>
        <end position="795"/>
    </location>
</feature>
<dbReference type="SUPFAM" id="SSF56672">
    <property type="entry name" value="DNA/RNA polymerases"/>
    <property type="match status" value="1"/>
</dbReference>
<dbReference type="Gramene" id="evm.model.04.1359">
    <property type="protein sequence ID" value="cds.evm.model.04.1359"/>
    <property type="gene ID" value="evm.TU.04.1359"/>
</dbReference>
<feature type="region of interest" description="Disordered" evidence="1">
    <location>
        <begin position="9"/>
        <end position="64"/>
    </location>
</feature>
<evidence type="ECO:0000259" key="2">
    <source>
        <dbReference type="PROSITE" id="PS50878"/>
    </source>
</evidence>
<dbReference type="InterPro" id="IPR043502">
    <property type="entry name" value="DNA/RNA_pol_sf"/>
</dbReference>
<dbReference type="Gene3D" id="3.30.420.10">
    <property type="entry name" value="Ribonuclease H-like superfamily/Ribonuclease H"/>
    <property type="match status" value="1"/>
</dbReference>
<dbReference type="Pfam" id="PF13456">
    <property type="entry name" value="RVT_3"/>
    <property type="match status" value="1"/>
</dbReference>
<dbReference type="Proteomes" id="UP000596661">
    <property type="component" value="Chromosome 4"/>
</dbReference>
<dbReference type="EMBL" id="UZAU01000387">
    <property type="status" value="NOT_ANNOTATED_CDS"/>
    <property type="molecule type" value="Genomic_DNA"/>
</dbReference>
<dbReference type="SUPFAM" id="SSF56219">
    <property type="entry name" value="DNase I-like"/>
    <property type="match status" value="1"/>
</dbReference>
<dbReference type="GO" id="GO:0003676">
    <property type="term" value="F:nucleic acid binding"/>
    <property type="evidence" value="ECO:0007669"/>
    <property type="project" value="InterPro"/>
</dbReference>
<dbReference type="InterPro" id="IPR005135">
    <property type="entry name" value="Endo/exonuclease/phosphatase"/>
</dbReference>
<dbReference type="InterPro" id="IPR036397">
    <property type="entry name" value="RNaseH_sf"/>
</dbReference>
<reference evidence="3" key="2">
    <citation type="submission" date="2021-03" db="UniProtKB">
        <authorList>
            <consortium name="EnsemblPlants"/>
        </authorList>
    </citation>
    <scope>IDENTIFICATION</scope>
</reference>
<dbReference type="OMA" id="WIAVFEY"/>
<dbReference type="Gene3D" id="3.60.10.10">
    <property type="entry name" value="Endonuclease/exonuclease/phosphatase"/>
    <property type="match status" value="1"/>
</dbReference>
<dbReference type="InterPro" id="IPR036691">
    <property type="entry name" value="Endo/exonu/phosph_ase_sf"/>
</dbReference>
<dbReference type="CDD" id="cd01650">
    <property type="entry name" value="RT_nLTR_like"/>
    <property type="match status" value="1"/>
</dbReference>
<keyword evidence="4" id="KW-1185">Reference proteome</keyword>
<reference evidence="3" key="1">
    <citation type="submission" date="2018-11" db="EMBL/GenBank/DDBJ databases">
        <authorList>
            <person name="Grassa J C."/>
        </authorList>
    </citation>
    <scope>NUCLEOTIDE SEQUENCE [LARGE SCALE GENOMIC DNA]</scope>
</reference>
<dbReference type="PROSITE" id="PS50878">
    <property type="entry name" value="RT_POL"/>
    <property type="match status" value="1"/>
</dbReference>
<dbReference type="InterPro" id="IPR026960">
    <property type="entry name" value="RVT-Znf"/>
</dbReference>
<evidence type="ECO:0000313" key="4">
    <source>
        <dbReference type="Proteomes" id="UP000596661"/>
    </source>
</evidence>
<dbReference type="InterPro" id="IPR000477">
    <property type="entry name" value="RT_dom"/>
</dbReference>